<evidence type="ECO:0000256" key="5">
    <source>
        <dbReference type="ARBA" id="ARBA00022676"/>
    </source>
</evidence>
<dbReference type="FunFam" id="3.40.50.1580:FF:000004">
    <property type="entry name" value="Purine nucleoside phosphorylase"/>
    <property type="match status" value="1"/>
</dbReference>
<evidence type="ECO:0000256" key="6">
    <source>
        <dbReference type="ARBA" id="ARBA00022679"/>
    </source>
</evidence>
<comment type="caution">
    <text evidence="14">The sequence shown here is derived from an EMBL/GenBank/DDBJ whole genome shotgun (WGS) entry which is preliminary data.</text>
</comment>
<dbReference type="NCBIfam" id="NF006054">
    <property type="entry name" value="PRK08202.1"/>
    <property type="match status" value="1"/>
</dbReference>
<evidence type="ECO:0000256" key="1">
    <source>
        <dbReference type="ARBA" id="ARBA00005058"/>
    </source>
</evidence>
<dbReference type="Gene3D" id="3.40.50.1580">
    <property type="entry name" value="Nucleoside phosphorylase domain"/>
    <property type="match status" value="1"/>
</dbReference>
<accession>A0A2J7QGX7</accession>
<dbReference type="NCBIfam" id="TIGR01700">
    <property type="entry name" value="PNPH"/>
    <property type="match status" value="1"/>
</dbReference>
<protein>
    <recommendedName>
        <fullName evidence="4">Purine nucleoside phosphorylase</fullName>
        <ecNumber evidence="3">2.4.2.1</ecNumber>
    </recommendedName>
    <alternativeName>
        <fullName evidence="12">Inosine phosphorylase</fullName>
    </alternativeName>
    <alternativeName>
        <fullName evidence="11">Inosine-guanosine phosphorylase</fullName>
    </alternativeName>
</protein>
<evidence type="ECO:0000256" key="10">
    <source>
        <dbReference type="ARBA" id="ARBA00023970"/>
    </source>
</evidence>
<comment type="similarity">
    <text evidence="2">Belongs to the PNP/MTAP phosphorylase family.</text>
</comment>
<gene>
    <name evidence="14" type="primary">PNP_2</name>
    <name evidence="14" type="ORF">B7P43_G09206</name>
</gene>
<dbReference type="InterPro" id="IPR011270">
    <property type="entry name" value="Pur_Nuc_Pase_Ino/Guo-sp"/>
</dbReference>
<comment type="catalytic activity">
    <reaction evidence="8">
        <text>2'-deoxyguanosine + phosphate = 2-deoxy-alpha-D-ribose 1-phosphate + guanine</text>
        <dbReference type="Rhea" id="RHEA:27738"/>
        <dbReference type="ChEBI" id="CHEBI:16235"/>
        <dbReference type="ChEBI" id="CHEBI:17172"/>
        <dbReference type="ChEBI" id="CHEBI:43474"/>
        <dbReference type="ChEBI" id="CHEBI:57259"/>
        <dbReference type="EC" id="2.4.2.1"/>
    </reaction>
</comment>
<evidence type="ECO:0000256" key="8">
    <source>
        <dbReference type="ARBA" id="ARBA00023929"/>
    </source>
</evidence>
<dbReference type="InterPro" id="IPR011268">
    <property type="entry name" value="Purine_phosphorylase"/>
</dbReference>
<dbReference type="PANTHER" id="PTHR11904:SF9">
    <property type="entry name" value="PURINE NUCLEOSIDE PHOSPHORYLASE-RELATED"/>
    <property type="match status" value="1"/>
</dbReference>
<dbReference type="InParanoid" id="A0A2J7QGX7"/>
<dbReference type="GO" id="GO:0009116">
    <property type="term" value="P:nucleoside metabolic process"/>
    <property type="evidence" value="ECO:0007669"/>
    <property type="project" value="InterPro"/>
</dbReference>
<dbReference type="NCBIfam" id="TIGR01697">
    <property type="entry name" value="PNPH-PUNA-XAPA"/>
    <property type="match status" value="1"/>
</dbReference>
<evidence type="ECO:0000256" key="7">
    <source>
        <dbReference type="ARBA" id="ARBA00023918"/>
    </source>
</evidence>
<dbReference type="EC" id="2.4.2.1" evidence="3"/>
<evidence type="ECO:0000256" key="3">
    <source>
        <dbReference type="ARBA" id="ARBA00011886"/>
    </source>
</evidence>
<dbReference type="AlphaFoldDB" id="A0A2J7QGX7"/>
<keyword evidence="6" id="KW-0808">Transferase</keyword>
<organism evidence="14 15">
    <name type="scientific">Cryptotermes secundus</name>
    <dbReference type="NCBI Taxonomy" id="105785"/>
    <lineage>
        <taxon>Eukaryota</taxon>
        <taxon>Metazoa</taxon>
        <taxon>Ecdysozoa</taxon>
        <taxon>Arthropoda</taxon>
        <taxon>Hexapoda</taxon>
        <taxon>Insecta</taxon>
        <taxon>Pterygota</taxon>
        <taxon>Neoptera</taxon>
        <taxon>Polyneoptera</taxon>
        <taxon>Dictyoptera</taxon>
        <taxon>Blattodea</taxon>
        <taxon>Blattoidea</taxon>
        <taxon>Termitoidae</taxon>
        <taxon>Kalotermitidae</taxon>
        <taxon>Cryptotermitinae</taxon>
        <taxon>Cryptotermes</taxon>
    </lineage>
</organism>
<dbReference type="Pfam" id="PF01048">
    <property type="entry name" value="PNP_UDP_1"/>
    <property type="match status" value="1"/>
</dbReference>
<evidence type="ECO:0000256" key="11">
    <source>
        <dbReference type="ARBA" id="ARBA00031036"/>
    </source>
</evidence>
<proteinExistence type="inferred from homology"/>
<dbReference type="InterPro" id="IPR035994">
    <property type="entry name" value="Nucleoside_phosphorylase_sf"/>
</dbReference>
<comment type="pathway">
    <text evidence="1">Purine metabolism; purine nucleoside salvage.</text>
</comment>
<dbReference type="Proteomes" id="UP000235965">
    <property type="component" value="Unassembled WGS sequence"/>
</dbReference>
<dbReference type="FunCoup" id="A0A2J7QGX7">
    <property type="interactions" value="208"/>
</dbReference>
<keyword evidence="5" id="KW-0328">Glycosyltransferase</keyword>
<comment type="catalytic activity">
    <reaction evidence="10">
        <text>guanosine + phosphate = alpha-D-ribose 1-phosphate + guanine</text>
        <dbReference type="Rhea" id="RHEA:13233"/>
        <dbReference type="ChEBI" id="CHEBI:16235"/>
        <dbReference type="ChEBI" id="CHEBI:16750"/>
        <dbReference type="ChEBI" id="CHEBI:43474"/>
        <dbReference type="ChEBI" id="CHEBI:57720"/>
        <dbReference type="EC" id="2.4.2.1"/>
    </reaction>
</comment>
<evidence type="ECO:0000256" key="12">
    <source>
        <dbReference type="ARBA" id="ARBA00033072"/>
    </source>
</evidence>
<dbReference type="OrthoDB" id="10261782at2759"/>
<comment type="catalytic activity">
    <reaction evidence="7">
        <text>inosine + phosphate = alpha-D-ribose 1-phosphate + hypoxanthine</text>
        <dbReference type="Rhea" id="RHEA:27646"/>
        <dbReference type="ChEBI" id="CHEBI:17368"/>
        <dbReference type="ChEBI" id="CHEBI:17596"/>
        <dbReference type="ChEBI" id="CHEBI:43474"/>
        <dbReference type="ChEBI" id="CHEBI:57720"/>
        <dbReference type="EC" id="2.4.2.1"/>
    </reaction>
</comment>
<dbReference type="CDD" id="cd09009">
    <property type="entry name" value="PNP-EcPNPII_like"/>
    <property type="match status" value="1"/>
</dbReference>
<feature type="domain" description="Nucleoside phosphorylase" evidence="13">
    <location>
        <begin position="112"/>
        <end position="364"/>
    </location>
</feature>
<dbReference type="GO" id="GO:0005737">
    <property type="term" value="C:cytoplasm"/>
    <property type="evidence" value="ECO:0007669"/>
    <property type="project" value="TreeGrafter"/>
</dbReference>
<comment type="catalytic activity">
    <reaction evidence="9">
        <text>2'-deoxyinosine + phosphate = 2-deoxy-alpha-D-ribose 1-phosphate + hypoxanthine</text>
        <dbReference type="Rhea" id="RHEA:27750"/>
        <dbReference type="ChEBI" id="CHEBI:17368"/>
        <dbReference type="ChEBI" id="CHEBI:28997"/>
        <dbReference type="ChEBI" id="CHEBI:43474"/>
        <dbReference type="ChEBI" id="CHEBI:57259"/>
        <dbReference type="EC" id="2.4.2.1"/>
    </reaction>
</comment>
<dbReference type="SUPFAM" id="SSF53167">
    <property type="entry name" value="Purine and uridine phosphorylases"/>
    <property type="match status" value="1"/>
</dbReference>
<dbReference type="GO" id="GO:0004731">
    <property type="term" value="F:purine-nucleoside phosphorylase activity"/>
    <property type="evidence" value="ECO:0007669"/>
    <property type="project" value="UniProtKB-EC"/>
</dbReference>
<evidence type="ECO:0000313" key="15">
    <source>
        <dbReference type="Proteomes" id="UP000235965"/>
    </source>
</evidence>
<dbReference type="UniPathway" id="UPA00606"/>
<evidence type="ECO:0000256" key="2">
    <source>
        <dbReference type="ARBA" id="ARBA00006751"/>
    </source>
</evidence>
<evidence type="ECO:0000259" key="13">
    <source>
        <dbReference type="Pfam" id="PF01048"/>
    </source>
</evidence>
<name>A0A2J7QGX7_9NEOP</name>
<reference evidence="14 15" key="1">
    <citation type="submission" date="2017-12" db="EMBL/GenBank/DDBJ databases">
        <title>Hemimetabolous genomes reveal molecular basis of termite eusociality.</title>
        <authorList>
            <person name="Harrison M.C."/>
            <person name="Jongepier E."/>
            <person name="Robertson H.M."/>
            <person name="Arning N."/>
            <person name="Bitard-Feildel T."/>
            <person name="Chao H."/>
            <person name="Childers C.P."/>
            <person name="Dinh H."/>
            <person name="Doddapaneni H."/>
            <person name="Dugan S."/>
            <person name="Gowin J."/>
            <person name="Greiner C."/>
            <person name="Han Y."/>
            <person name="Hu H."/>
            <person name="Hughes D.S.T."/>
            <person name="Huylmans A.-K."/>
            <person name="Kemena C."/>
            <person name="Kremer L.P.M."/>
            <person name="Lee S.L."/>
            <person name="Lopez-Ezquerra A."/>
            <person name="Mallet L."/>
            <person name="Monroy-Kuhn J.M."/>
            <person name="Moser A."/>
            <person name="Murali S.C."/>
            <person name="Muzny D.M."/>
            <person name="Otani S."/>
            <person name="Piulachs M.-D."/>
            <person name="Poelchau M."/>
            <person name="Qu J."/>
            <person name="Schaub F."/>
            <person name="Wada-Katsumata A."/>
            <person name="Worley K.C."/>
            <person name="Xie Q."/>
            <person name="Ylla G."/>
            <person name="Poulsen M."/>
            <person name="Gibbs R.A."/>
            <person name="Schal C."/>
            <person name="Richards S."/>
            <person name="Belles X."/>
            <person name="Korb J."/>
            <person name="Bornberg-Bauer E."/>
        </authorList>
    </citation>
    <scope>NUCLEOTIDE SEQUENCE [LARGE SCALE GENOMIC DNA]</scope>
    <source>
        <tissue evidence="14">Whole body</tissue>
    </source>
</reference>
<sequence>MRVWGFLRQTQPLPWIITIIRSPRDQNFSNWTPLFEAGYLSQQQALQNQFVTFTSEAELLNILISIDLHLLLGHKMNKEISEAAYDCQSYTYEDIQESGNFLLKNTKYRPSIGIICGSGIGSLAESLTDKECFPYKRIPHFPVSTVRGHMFQLVFGLLDGVPVMCMQGRCHYYEGLPICKCAMPVRVMKMVGVKYLIATNAAGGINENYKVGDIMVVKDHVNFMGLAGVNPLRGFNDDRFGSRFPSVSRAYDIALRALAKKIGTDMGIENYMHEGVLSCAGGPSYETVTELRAMKLLGIDAAGMSIAHEVIVACQSGMTVFAFSLITNKCPTTYDSTHVPDHEEVMKVGNSRENMLKEFVSRMVLHMQCTEEK</sequence>
<evidence type="ECO:0000313" key="14">
    <source>
        <dbReference type="EMBL" id="PNF27842.1"/>
    </source>
</evidence>
<evidence type="ECO:0000256" key="9">
    <source>
        <dbReference type="ARBA" id="ARBA00023950"/>
    </source>
</evidence>
<dbReference type="STRING" id="105785.A0A2J7QGX7"/>
<evidence type="ECO:0000256" key="4">
    <source>
        <dbReference type="ARBA" id="ARBA00013834"/>
    </source>
</evidence>
<dbReference type="EMBL" id="NEVH01014359">
    <property type="protein sequence ID" value="PNF27842.1"/>
    <property type="molecule type" value="Genomic_DNA"/>
</dbReference>
<dbReference type="PANTHER" id="PTHR11904">
    <property type="entry name" value="METHYLTHIOADENOSINE/PURINE NUCLEOSIDE PHOSPHORYLASE"/>
    <property type="match status" value="1"/>
</dbReference>
<keyword evidence="15" id="KW-1185">Reference proteome</keyword>
<dbReference type="InterPro" id="IPR000845">
    <property type="entry name" value="Nucleoside_phosphorylase_d"/>
</dbReference>